<dbReference type="Pfam" id="PF03793">
    <property type="entry name" value="PASTA"/>
    <property type="match status" value="1"/>
</dbReference>
<dbReference type="InterPro" id="IPR005543">
    <property type="entry name" value="PASTA_dom"/>
</dbReference>
<evidence type="ECO:0000313" key="2">
    <source>
        <dbReference type="EMBL" id="KYF56337.1"/>
    </source>
</evidence>
<comment type="caution">
    <text evidence="2">The sequence shown here is derived from an EMBL/GenBank/DDBJ whole genome shotgun (WGS) entry which is preliminary data.</text>
</comment>
<dbReference type="EMBL" id="JELX01002167">
    <property type="protein sequence ID" value="KYF56337.1"/>
    <property type="molecule type" value="Genomic_DNA"/>
</dbReference>
<name>A0A150PKU5_SORCE</name>
<dbReference type="AlphaFoldDB" id="A0A150PKU5"/>
<organism evidence="2 3">
    <name type="scientific">Sorangium cellulosum</name>
    <name type="common">Polyangium cellulosum</name>
    <dbReference type="NCBI Taxonomy" id="56"/>
    <lineage>
        <taxon>Bacteria</taxon>
        <taxon>Pseudomonadati</taxon>
        <taxon>Myxococcota</taxon>
        <taxon>Polyangia</taxon>
        <taxon>Polyangiales</taxon>
        <taxon>Polyangiaceae</taxon>
        <taxon>Sorangium</taxon>
    </lineage>
</organism>
<evidence type="ECO:0000313" key="3">
    <source>
        <dbReference type="Proteomes" id="UP000075604"/>
    </source>
</evidence>
<dbReference type="Proteomes" id="UP000075604">
    <property type="component" value="Unassembled WGS sequence"/>
</dbReference>
<proteinExistence type="predicted"/>
<protein>
    <recommendedName>
        <fullName evidence="1">PASTA domain-containing protein</fullName>
    </recommendedName>
</protein>
<feature type="domain" description="PASTA" evidence="1">
    <location>
        <begin position="8"/>
        <end position="62"/>
    </location>
</feature>
<accession>A0A150PKU5</accession>
<evidence type="ECO:0000259" key="1">
    <source>
        <dbReference type="Pfam" id="PF03793"/>
    </source>
</evidence>
<gene>
    <name evidence="2" type="ORF">BE04_46125</name>
</gene>
<reference evidence="2 3" key="1">
    <citation type="submission" date="2014-02" db="EMBL/GenBank/DDBJ databases">
        <title>The small core and large imbalanced accessory genome model reveals a collaborative survival strategy of Sorangium cellulosum strains in nature.</title>
        <authorList>
            <person name="Han K."/>
            <person name="Peng R."/>
            <person name="Blom J."/>
            <person name="Li Y.-Z."/>
        </authorList>
    </citation>
    <scope>NUCLEOTIDE SEQUENCE [LARGE SCALE GENOMIC DNA]</scope>
    <source>
        <strain evidence="2 3">So0157-18</strain>
    </source>
</reference>
<sequence length="150" mass="16262">MATTEDIARVEYRKSGVPLAEVSLNEDRLAAEVAKNTQFTVVSQSIRSGSTVARGTVVDVTVTTTSRLPVGVIAVAPSKWQDIEIGRIAAQVRGKPKILQLMAEKDTFDKVDGREREEIVSFLAESELMVGEDELASAYSALRSAHLLSD</sequence>